<dbReference type="Gene3D" id="1.25.10.90">
    <property type="match status" value="1"/>
</dbReference>
<proteinExistence type="predicted"/>
<dbReference type="Proteomes" id="UP000003561">
    <property type="component" value="Unassembled WGS sequence"/>
</dbReference>
<dbReference type="EMBL" id="ACFY01000165">
    <property type="protein sequence ID" value="EEG92067.1"/>
    <property type="molecule type" value="Genomic_DNA"/>
</dbReference>
<evidence type="ECO:0000313" key="2">
    <source>
        <dbReference type="Proteomes" id="UP000003561"/>
    </source>
</evidence>
<reference evidence="1 2" key="2">
    <citation type="submission" date="2009-03" db="EMBL/GenBank/DDBJ databases">
        <title>Draft genome sequence of Roseburia inulinivorans (DSM 16841).</title>
        <authorList>
            <person name="Sudarsanam P."/>
            <person name="Ley R."/>
            <person name="Guruge J."/>
            <person name="Turnbaugh P.J."/>
            <person name="Mahowald M."/>
            <person name="Liep D."/>
            <person name="Gordon J."/>
        </authorList>
    </citation>
    <scope>NUCLEOTIDE SEQUENCE [LARGE SCALE GENOMIC DNA]</scope>
    <source>
        <strain evidence="1 2">DSM 16841</strain>
    </source>
</reference>
<organism evidence="1 2">
    <name type="scientific">Roseburia inulinivorans DSM 16841</name>
    <dbReference type="NCBI Taxonomy" id="622312"/>
    <lineage>
        <taxon>Bacteria</taxon>
        <taxon>Bacillati</taxon>
        <taxon>Bacillota</taxon>
        <taxon>Clostridia</taxon>
        <taxon>Lachnospirales</taxon>
        <taxon>Lachnospiraceae</taxon>
        <taxon>Roseburia</taxon>
    </lineage>
</organism>
<evidence type="ECO:0008006" key="3">
    <source>
        <dbReference type="Google" id="ProtNLM"/>
    </source>
</evidence>
<dbReference type="Pfam" id="PF08713">
    <property type="entry name" value="DNA_alkylation"/>
    <property type="match status" value="1"/>
</dbReference>
<dbReference type="CDD" id="cd06561">
    <property type="entry name" value="AlkD_like"/>
    <property type="match status" value="1"/>
</dbReference>
<dbReference type="eggNOG" id="COG4912">
    <property type="taxonomic scope" value="Bacteria"/>
</dbReference>
<dbReference type="InterPro" id="IPR014825">
    <property type="entry name" value="DNA_alkylation"/>
</dbReference>
<dbReference type="InterPro" id="IPR016024">
    <property type="entry name" value="ARM-type_fold"/>
</dbReference>
<evidence type="ECO:0000313" key="1">
    <source>
        <dbReference type="EMBL" id="EEG92067.1"/>
    </source>
</evidence>
<accession>C0FZG1</accession>
<sequence length="240" mass="28444">MQSGRNIKVKEKNMNSLQRKLFKLQDLKYRNFHSKLMPGIDKETIIGIRTPVLRKFAKEFAKTEAAEAFLKELPHQYYEENNLHMLLISDIKDYERCLAEVKRFLPYINNWATCDIPRPKCFAKSKAELLPVIKEWIASGNTYTIRYGIGTLMSFYLDEDFKPEYIEIAAEVESEEYYVNMMIAWYLATALAKQWDATIPYLEERKLSPWVHRKTIQKAVESYRITDEQKVYLKTLRENC</sequence>
<dbReference type="SUPFAM" id="SSF48371">
    <property type="entry name" value="ARM repeat"/>
    <property type="match status" value="1"/>
</dbReference>
<gene>
    <name evidence="1" type="ORF">ROSEINA2194_04158</name>
</gene>
<dbReference type="PANTHER" id="PTHR34070:SF1">
    <property type="entry name" value="DNA ALKYLATION REPAIR PROTEIN"/>
    <property type="match status" value="1"/>
</dbReference>
<protein>
    <recommendedName>
        <fullName evidence="3">DNA alkylation repair enzyme</fullName>
    </recommendedName>
</protein>
<comment type="caution">
    <text evidence="1">The sequence shown here is derived from an EMBL/GenBank/DDBJ whole genome shotgun (WGS) entry which is preliminary data.</text>
</comment>
<name>C0FZG1_9FIRM</name>
<dbReference type="PANTHER" id="PTHR34070">
    <property type="entry name" value="ARMADILLO-TYPE FOLD"/>
    <property type="match status" value="1"/>
</dbReference>
<reference evidence="1 2" key="1">
    <citation type="submission" date="2009-02" db="EMBL/GenBank/DDBJ databases">
        <authorList>
            <person name="Fulton L."/>
            <person name="Clifton S."/>
            <person name="Fulton B."/>
            <person name="Xu J."/>
            <person name="Minx P."/>
            <person name="Pepin K.H."/>
            <person name="Johnson M."/>
            <person name="Bhonagiri V."/>
            <person name="Nash W.E."/>
            <person name="Mardis E.R."/>
            <person name="Wilson R.K."/>
        </authorList>
    </citation>
    <scope>NUCLEOTIDE SEQUENCE [LARGE SCALE GENOMIC DNA]</scope>
    <source>
        <strain evidence="1 2">DSM 16841</strain>
    </source>
</reference>
<dbReference type="AlphaFoldDB" id="C0FZG1"/>